<evidence type="ECO:0000313" key="2">
    <source>
        <dbReference type="Proteomes" id="UP000001365"/>
    </source>
</evidence>
<dbReference type="AlphaFoldDB" id="C0MBH8"/>
<evidence type="ECO:0000313" key="1">
    <source>
        <dbReference type="EMBL" id="CAW91932.1"/>
    </source>
</evidence>
<evidence type="ECO:0008006" key="3">
    <source>
        <dbReference type="Google" id="ProtNLM"/>
    </source>
</evidence>
<dbReference type="Proteomes" id="UP000001365">
    <property type="component" value="Chromosome"/>
</dbReference>
<dbReference type="KEGG" id="seu:SEQ_0035"/>
<proteinExistence type="predicted"/>
<accession>C0MBH8</accession>
<dbReference type="EMBL" id="FM204883">
    <property type="protein sequence ID" value="CAW91932.1"/>
    <property type="molecule type" value="Genomic_DNA"/>
</dbReference>
<dbReference type="RefSeq" id="WP_012678778.1">
    <property type="nucleotide sequence ID" value="NC_012471.1"/>
</dbReference>
<gene>
    <name evidence="1" type="ordered locus">SEQ_0035</name>
</gene>
<protein>
    <recommendedName>
        <fullName evidence="3">Phosphoribosylaminoimidazole carboxylase ATPase subunit</fullName>
    </recommendedName>
</protein>
<reference evidence="1 2" key="1">
    <citation type="journal article" date="2009" name="PLoS Pathog.">
        <title>Genomic evidence for the evolution of Streptococcus equi: host restriction, increased virulence, and genetic exchange with human pathogens.</title>
        <authorList>
            <person name="Holden M.T.G."/>
            <person name="Heather Z."/>
            <person name="Paillot R."/>
            <person name="Steward K.F."/>
            <person name="Webb K."/>
            <person name="Ainslie F."/>
            <person name="Jourdan T."/>
            <person name="Bason N.C."/>
            <person name="Holroyd N.E."/>
            <person name="Mungall K."/>
            <person name="Quail M.A."/>
            <person name="Sanders M."/>
            <person name="Simmonds M."/>
            <person name="Willey D."/>
            <person name="Brooks K."/>
            <person name="Aanensen D.M."/>
            <person name="Spratt B.G."/>
            <person name="Jolley K.A."/>
            <person name="Maiden M.C.J."/>
            <person name="Kehoe M."/>
            <person name="Chanter N."/>
            <person name="Bentley S.D."/>
            <person name="Robinson C."/>
            <person name="Maskell D.J."/>
            <person name="Parkhill J."/>
            <person name="Waller A.S."/>
        </authorList>
    </citation>
    <scope>NUCLEOTIDE SEQUENCE [LARGE SCALE GENOMIC DNA]</scope>
    <source>
        <strain evidence="1 2">4047</strain>
    </source>
</reference>
<dbReference type="HOGENOM" id="CLU_186696_0_0_9"/>
<name>C0MBH8_STRE4</name>
<sequence>MIKIIVHAFIENGETGVVEVVFASENQESISEKMTELQKQYPNDYLAIYDLPLDTDLSQLAHYPSIAIGKGEFE</sequence>
<organism evidence="1 2">
    <name type="scientific">Streptococcus equi subsp. equi (strain 4047)</name>
    <dbReference type="NCBI Taxonomy" id="553482"/>
    <lineage>
        <taxon>Bacteria</taxon>
        <taxon>Bacillati</taxon>
        <taxon>Bacillota</taxon>
        <taxon>Bacilli</taxon>
        <taxon>Lactobacillales</taxon>
        <taxon>Streptococcaceae</taxon>
        <taxon>Streptococcus</taxon>
    </lineage>
</organism>
<dbReference type="OrthoDB" id="9803145at2"/>